<dbReference type="Pfam" id="PF25601">
    <property type="entry name" value="AAA_lid_14"/>
    <property type="match status" value="1"/>
</dbReference>
<dbReference type="InterPro" id="IPR003593">
    <property type="entry name" value="AAA+_ATPase"/>
</dbReference>
<keyword evidence="2" id="KW-0067">ATP-binding</keyword>
<dbReference type="SMART" id="SM00382">
    <property type="entry name" value="AAA"/>
    <property type="match status" value="1"/>
</dbReference>
<sequence length="424" mass="47288">MVKAEIQQVKLRFGIIGNNEALLRGIDVAMQVAPTDLSVLITGESGVGKESFPQIIHQYSRRKHGQYIAVNCGAIPEGTIDSELFGHEKGAFTGAISERKGYFGEANGGTIFLDEVGELPLPTQARLLRVLESGEFIKVGSSKVEKTDVRIVAATNVNLVQAIAEGRFREDLYYRLNTVPIQIPPLRERGEDVVLLFRKFASDFAEKYHMPPLQLTEDARQMLMAYTWPGNVRQLKNITEQISIIEANREINADILKNYLPENNAQRLPALLGNKESKGFGSEREILYQVLFDMRQDVTELKKLVHEIMTERAATGAGSGSIKSSYYTSPSQPQLVTPATVEPNVTTIIHSAVQPATPLSSSVNDDDIQDTEEYVEESLALDDVEKDMIRKALEKHHGKRKSAAQDLNISERTLYRKIKEYGLD</sequence>
<comment type="caution">
    <text evidence="7">The sequence shown here is derived from an EMBL/GenBank/DDBJ whole genome shotgun (WGS) entry which is preliminary data.</text>
</comment>
<dbReference type="InterPro" id="IPR025944">
    <property type="entry name" value="Sigma_54_int_dom_CS"/>
</dbReference>
<evidence type="ECO:0000256" key="4">
    <source>
        <dbReference type="ARBA" id="ARBA00023125"/>
    </source>
</evidence>
<dbReference type="InterPro" id="IPR025662">
    <property type="entry name" value="Sigma_54_int_dom_ATP-bd_1"/>
</dbReference>
<keyword evidence="1" id="KW-0547">Nucleotide-binding</keyword>
<dbReference type="RefSeq" id="WP_021846632.1">
    <property type="nucleotide sequence ID" value="NZ_JAAZTS010000004.1"/>
</dbReference>
<evidence type="ECO:0000259" key="6">
    <source>
        <dbReference type="PROSITE" id="PS50045"/>
    </source>
</evidence>
<reference evidence="7 8" key="1">
    <citation type="journal article" date="2021" name="Sci. Rep.">
        <title>The distribution of antibiotic resistance genes in chicken gut microbiota commensals.</title>
        <authorList>
            <person name="Juricova H."/>
            <person name="Matiasovicova J."/>
            <person name="Kubasova T."/>
            <person name="Cejkova D."/>
            <person name="Rychlik I."/>
        </authorList>
    </citation>
    <scope>NUCLEOTIDE SEQUENCE [LARGE SCALE GENOMIC DNA]</scope>
    <source>
        <strain evidence="7 8">An421</strain>
    </source>
</reference>
<dbReference type="InterPro" id="IPR027417">
    <property type="entry name" value="P-loop_NTPase"/>
</dbReference>
<dbReference type="PROSITE" id="PS50045">
    <property type="entry name" value="SIGMA54_INTERACT_4"/>
    <property type="match status" value="1"/>
</dbReference>
<dbReference type="AlphaFoldDB" id="A0AA40ZSS6"/>
<keyword evidence="8" id="KW-1185">Reference proteome</keyword>
<dbReference type="GO" id="GO:0006355">
    <property type="term" value="P:regulation of DNA-templated transcription"/>
    <property type="evidence" value="ECO:0007669"/>
    <property type="project" value="InterPro"/>
</dbReference>
<evidence type="ECO:0000256" key="1">
    <source>
        <dbReference type="ARBA" id="ARBA00022741"/>
    </source>
</evidence>
<dbReference type="Pfam" id="PF00158">
    <property type="entry name" value="Sigma54_activat"/>
    <property type="match status" value="1"/>
</dbReference>
<organism evidence="7 8">
    <name type="scientific">Caecibacteroides pullorum</name>
    <dbReference type="NCBI Taxonomy" id="2725562"/>
    <lineage>
        <taxon>Bacteria</taxon>
        <taxon>Pseudomonadati</taxon>
        <taxon>Bacteroidota</taxon>
        <taxon>Bacteroidia</taxon>
        <taxon>Bacteroidales</taxon>
        <taxon>Bacteroidaceae</taxon>
        <taxon>Caecibacteroides</taxon>
    </lineage>
</organism>
<dbReference type="GO" id="GO:0043565">
    <property type="term" value="F:sequence-specific DNA binding"/>
    <property type="evidence" value="ECO:0007669"/>
    <property type="project" value="InterPro"/>
</dbReference>
<dbReference type="SUPFAM" id="SSF46689">
    <property type="entry name" value="Homeodomain-like"/>
    <property type="match status" value="1"/>
</dbReference>
<evidence type="ECO:0000256" key="2">
    <source>
        <dbReference type="ARBA" id="ARBA00022840"/>
    </source>
</evidence>
<protein>
    <submittedName>
        <fullName evidence="7">Sigma-54-dependent Fis family transcriptional regulator</fullName>
    </submittedName>
</protein>
<proteinExistence type="predicted"/>
<dbReference type="PROSITE" id="PS00675">
    <property type="entry name" value="SIGMA54_INTERACT_1"/>
    <property type="match status" value="1"/>
</dbReference>
<dbReference type="PROSITE" id="PS00676">
    <property type="entry name" value="SIGMA54_INTERACT_2"/>
    <property type="match status" value="1"/>
</dbReference>
<accession>A0AA40ZSS6</accession>
<dbReference type="FunFam" id="3.40.50.300:FF:000006">
    <property type="entry name" value="DNA-binding transcriptional regulator NtrC"/>
    <property type="match status" value="1"/>
</dbReference>
<evidence type="ECO:0000313" key="8">
    <source>
        <dbReference type="Proteomes" id="UP000698924"/>
    </source>
</evidence>
<keyword evidence="5" id="KW-0804">Transcription</keyword>
<dbReference type="GO" id="GO:0005524">
    <property type="term" value="F:ATP binding"/>
    <property type="evidence" value="ECO:0007669"/>
    <property type="project" value="UniProtKB-KW"/>
</dbReference>
<name>A0AA40ZSS6_9BACT</name>
<keyword evidence="3" id="KW-0805">Transcription regulation</keyword>
<dbReference type="Proteomes" id="UP000698924">
    <property type="component" value="Unassembled WGS sequence"/>
</dbReference>
<evidence type="ECO:0000256" key="3">
    <source>
        <dbReference type="ARBA" id="ARBA00023015"/>
    </source>
</evidence>
<dbReference type="InterPro" id="IPR058031">
    <property type="entry name" value="AAA_lid_NorR"/>
</dbReference>
<dbReference type="SUPFAM" id="SSF52540">
    <property type="entry name" value="P-loop containing nucleoside triphosphate hydrolases"/>
    <property type="match status" value="1"/>
</dbReference>
<keyword evidence="4" id="KW-0238">DNA-binding</keyword>
<feature type="domain" description="Sigma-54 factor interaction" evidence="6">
    <location>
        <begin position="15"/>
        <end position="244"/>
    </location>
</feature>
<dbReference type="Pfam" id="PF02954">
    <property type="entry name" value="HTH_8"/>
    <property type="match status" value="1"/>
</dbReference>
<dbReference type="InterPro" id="IPR002078">
    <property type="entry name" value="Sigma_54_int"/>
</dbReference>
<gene>
    <name evidence="7" type="ORF">H6D15_04835</name>
</gene>
<dbReference type="InterPro" id="IPR009057">
    <property type="entry name" value="Homeodomain-like_sf"/>
</dbReference>
<dbReference type="Gene3D" id="3.40.50.300">
    <property type="entry name" value="P-loop containing nucleotide triphosphate hydrolases"/>
    <property type="match status" value="1"/>
</dbReference>
<dbReference type="CDD" id="cd00009">
    <property type="entry name" value="AAA"/>
    <property type="match status" value="1"/>
</dbReference>
<dbReference type="EMBL" id="JACJMO010000004">
    <property type="protein sequence ID" value="MBM6856932.1"/>
    <property type="molecule type" value="Genomic_DNA"/>
</dbReference>
<dbReference type="PRINTS" id="PR01590">
    <property type="entry name" value="HTHFIS"/>
</dbReference>
<dbReference type="InterPro" id="IPR025943">
    <property type="entry name" value="Sigma_54_int_dom_ATP-bd_2"/>
</dbReference>
<evidence type="ECO:0000313" key="7">
    <source>
        <dbReference type="EMBL" id="MBM6856932.1"/>
    </source>
</evidence>
<dbReference type="Gene3D" id="1.10.10.60">
    <property type="entry name" value="Homeodomain-like"/>
    <property type="match status" value="1"/>
</dbReference>
<evidence type="ECO:0000256" key="5">
    <source>
        <dbReference type="ARBA" id="ARBA00023163"/>
    </source>
</evidence>
<dbReference type="PROSITE" id="PS00688">
    <property type="entry name" value="SIGMA54_INTERACT_3"/>
    <property type="match status" value="1"/>
</dbReference>
<dbReference type="InterPro" id="IPR002197">
    <property type="entry name" value="HTH_Fis"/>
</dbReference>
<dbReference type="PANTHER" id="PTHR32071">
    <property type="entry name" value="TRANSCRIPTIONAL REGULATORY PROTEIN"/>
    <property type="match status" value="1"/>
</dbReference>
<dbReference type="Gene3D" id="1.10.8.60">
    <property type="match status" value="1"/>
</dbReference>
<dbReference type="PANTHER" id="PTHR32071:SF121">
    <property type="entry name" value="SIGMA L-DEPENDENT TRANSCRIPTIONAL REGULATOR YQIR-RELATED"/>
    <property type="match status" value="1"/>
</dbReference>